<dbReference type="Proteomes" id="UP000183469">
    <property type="component" value="Unassembled WGS sequence"/>
</dbReference>
<sequence>MRSYGKIISKKWYQQGAILALTALLLPMIIMCTGLAVDLGNIYVQYSRLQNAADAAALAGAHEYAVQGEKVNSHLEADKMAEKYVQGDYHNLYQSESVIDKNFQAKTKDKITYYRVKLTKEVPLYFLGAIYQKVSGKNTFTIPVASVAAIHGETDVGGFFNNMFIFTDKFSAVNSINNPDKLNPKNENHDKDAKDMITTTFDGRVVYTKVGASIQYSTQHNIDRFFTTTGQKYNKTHNINELVDNDEDKRAKFGKDGILKSGYWSQAEYYNYDFQVFYNYMKGKLAGSKKIADKQDVNTSDSSLFSSDVILIPAKINNSDTNPTIYVDGDVGNSDKPIYMYIEPNSNVVNIKVNTNNNRPLIICIGGSENTRRQVHMDLNGHTFKGVVYAPYCDSGEGVLVNANNGRFIGTIVGASINLQGGVGYYEYMDFMGSNGSSSNQKYRTNGIALVSPPEGIEWD</sequence>
<dbReference type="AlphaFoldDB" id="A0A1H3YTM1"/>
<dbReference type="Pfam" id="PF23981">
    <property type="entry name" value="DUF7305"/>
    <property type="match status" value="1"/>
</dbReference>
<name>A0A1H3YTM1_SELRU</name>
<evidence type="ECO:0000259" key="2">
    <source>
        <dbReference type="Pfam" id="PF23981"/>
    </source>
</evidence>
<dbReference type="EMBL" id="FNQG01000009">
    <property type="protein sequence ID" value="SEA14903.1"/>
    <property type="molecule type" value="Genomic_DNA"/>
</dbReference>
<evidence type="ECO:0000313" key="3">
    <source>
        <dbReference type="EMBL" id="SEA14903.1"/>
    </source>
</evidence>
<accession>A0A1H3YTM1</accession>
<dbReference type="Pfam" id="PF13400">
    <property type="entry name" value="Tad"/>
    <property type="match status" value="1"/>
</dbReference>
<evidence type="ECO:0000313" key="4">
    <source>
        <dbReference type="Proteomes" id="UP000183469"/>
    </source>
</evidence>
<proteinExistence type="predicted"/>
<dbReference type="InterPro" id="IPR055729">
    <property type="entry name" value="DUF7305"/>
</dbReference>
<protein>
    <submittedName>
        <fullName evidence="3">Putative Flp pilus-assembly TadE/G-like</fullName>
    </submittedName>
</protein>
<feature type="domain" description="DUF7305" evidence="2">
    <location>
        <begin position="316"/>
        <end position="423"/>
    </location>
</feature>
<feature type="domain" description="Putative Flp pilus-assembly TadG-like N-terminal" evidence="1">
    <location>
        <begin position="16"/>
        <end position="61"/>
    </location>
</feature>
<evidence type="ECO:0000259" key="1">
    <source>
        <dbReference type="Pfam" id="PF13400"/>
    </source>
</evidence>
<dbReference type="RefSeq" id="WP_074672637.1">
    <property type="nucleotide sequence ID" value="NZ_FNQG01000009.1"/>
</dbReference>
<gene>
    <name evidence="3" type="ORF">SAMN05660648_02128</name>
</gene>
<dbReference type="InterPro" id="IPR028087">
    <property type="entry name" value="Tad_N"/>
</dbReference>
<organism evidence="3 4">
    <name type="scientific">Selenomonas ruminantium</name>
    <dbReference type="NCBI Taxonomy" id="971"/>
    <lineage>
        <taxon>Bacteria</taxon>
        <taxon>Bacillati</taxon>
        <taxon>Bacillota</taxon>
        <taxon>Negativicutes</taxon>
        <taxon>Selenomonadales</taxon>
        <taxon>Selenomonadaceae</taxon>
        <taxon>Selenomonas</taxon>
    </lineage>
</organism>
<dbReference type="OrthoDB" id="1662337at2"/>
<reference evidence="3 4" key="1">
    <citation type="submission" date="2016-10" db="EMBL/GenBank/DDBJ databases">
        <authorList>
            <person name="de Groot N.N."/>
        </authorList>
    </citation>
    <scope>NUCLEOTIDE SEQUENCE [LARGE SCALE GENOMIC DNA]</scope>
    <source>
        <strain evidence="3 4">DSM 2872</strain>
    </source>
</reference>